<comment type="caution">
    <text evidence="1">The sequence shown here is derived from an EMBL/GenBank/DDBJ whole genome shotgun (WGS) entry which is preliminary data.</text>
</comment>
<proteinExistence type="predicted"/>
<dbReference type="InterPro" id="IPR010982">
    <property type="entry name" value="Lambda_DNA-bd_dom_sf"/>
</dbReference>
<evidence type="ECO:0000313" key="2">
    <source>
        <dbReference type="Proteomes" id="UP000323426"/>
    </source>
</evidence>
<protein>
    <recommendedName>
        <fullName evidence="3">Transcriptional regulator</fullName>
    </recommendedName>
</protein>
<gene>
    <name evidence="1" type="ORF">F0145_25215</name>
</gene>
<dbReference type="GO" id="GO:0001046">
    <property type="term" value="F:core promoter sequence-specific DNA binding"/>
    <property type="evidence" value="ECO:0007669"/>
    <property type="project" value="TreeGrafter"/>
</dbReference>
<sequence length="131" mass="15314">MLTLIIHKVKNEEDYKEAMSRIDAILAQNPEPGTDLFDELELLSTLVHAYEEIHYPIDTPDPIEAIKYVMEEKGWKNKDLEPFIGPKSRVSEILNRKRYFTLEQINNLHKELNIPLEVFINDKVLEATVNH</sequence>
<evidence type="ECO:0008006" key="3">
    <source>
        <dbReference type="Google" id="ProtNLM"/>
    </source>
</evidence>
<reference evidence="1 2" key="1">
    <citation type="submission" date="2019-09" db="EMBL/GenBank/DDBJ databases">
        <title>Genome sequence and assembly of Adhaeribacter sp.</title>
        <authorList>
            <person name="Chhetri G."/>
        </authorList>
    </citation>
    <scope>NUCLEOTIDE SEQUENCE [LARGE SCALE GENOMIC DNA]</scope>
    <source>
        <strain evidence="1 2">DK36</strain>
    </source>
</reference>
<dbReference type="PANTHER" id="PTHR40455:SF1">
    <property type="entry name" value="ANTITOXIN HIGA"/>
    <property type="match status" value="1"/>
</dbReference>
<evidence type="ECO:0000313" key="1">
    <source>
        <dbReference type="EMBL" id="KAA5539041.1"/>
    </source>
</evidence>
<dbReference type="GO" id="GO:0006355">
    <property type="term" value="P:regulation of DNA-templated transcription"/>
    <property type="evidence" value="ECO:0007669"/>
    <property type="project" value="InterPro"/>
</dbReference>
<name>A0A5M6CV20_9BACT</name>
<keyword evidence="2" id="KW-1185">Reference proteome</keyword>
<dbReference type="SUPFAM" id="SSF47413">
    <property type="entry name" value="lambda repressor-like DNA-binding domains"/>
    <property type="match status" value="1"/>
</dbReference>
<dbReference type="Proteomes" id="UP000323426">
    <property type="component" value="Unassembled WGS sequence"/>
</dbReference>
<dbReference type="PANTHER" id="PTHR40455">
    <property type="entry name" value="ANTITOXIN HIGA"/>
    <property type="match status" value="1"/>
</dbReference>
<dbReference type="InterPro" id="IPR039060">
    <property type="entry name" value="Antitox_HigA"/>
</dbReference>
<dbReference type="RefSeq" id="WP_150093334.1">
    <property type="nucleotide sequence ID" value="NZ_VWSF01000036.1"/>
</dbReference>
<dbReference type="AlphaFoldDB" id="A0A5M6CV20"/>
<accession>A0A5M6CV20</accession>
<dbReference type="EMBL" id="VWSF01000036">
    <property type="protein sequence ID" value="KAA5539041.1"/>
    <property type="molecule type" value="Genomic_DNA"/>
</dbReference>
<organism evidence="1 2">
    <name type="scientific">Adhaeribacter rhizoryzae</name>
    <dbReference type="NCBI Taxonomy" id="2607907"/>
    <lineage>
        <taxon>Bacteria</taxon>
        <taxon>Pseudomonadati</taxon>
        <taxon>Bacteroidota</taxon>
        <taxon>Cytophagia</taxon>
        <taxon>Cytophagales</taxon>
        <taxon>Hymenobacteraceae</taxon>
        <taxon>Adhaeribacter</taxon>
    </lineage>
</organism>